<evidence type="ECO:0000256" key="4">
    <source>
        <dbReference type="ARBA" id="ARBA00022438"/>
    </source>
</evidence>
<dbReference type="Gene3D" id="3.40.630.10">
    <property type="entry name" value="Zn peptidases"/>
    <property type="match status" value="1"/>
</dbReference>
<comment type="caution">
    <text evidence="10">The sequence shown here is derived from an EMBL/GenBank/DDBJ whole genome shotgun (WGS) entry which is preliminary data.</text>
</comment>
<evidence type="ECO:0000256" key="6">
    <source>
        <dbReference type="ARBA" id="ARBA00022801"/>
    </source>
</evidence>
<dbReference type="Gene3D" id="3.40.220.10">
    <property type="entry name" value="Leucine Aminopeptidase, subunit E, domain 1"/>
    <property type="match status" value="1"/>
</dbReference>
<feature type="domain" description="Cytosol aminopeptidase" evidence="9">
    <location>
        <begin position="352"/>
        <end position="359"/>
    </location>
</feature>
<dbReference type="SUPFAM" id="SSF52949">
    <property type="entry name" value="Macro domain-like"/>
    <property type="match status" value="1"/>
</dbReference>
<dbReference type="HAMAP" id="MF_00181">
    <property type="entry name" value="Cytosol_peptidase_M17"/>
    <property type="match status" value="1"/>
</dbReference>
<comment type="cofactor">
    <cofactor evidence="8">
        <name>Mn(2+)</name>
        <dbReference type="ChEBI" id="CHEBI:29035"/>
    </cofactor>
    <text evidence="8">Binds 2 manganese ions per subunit.</text>
</comment>
<feature type="binding site" evidence="8">
    <location>
        <position position="276"/>
    </location>
    <ligand>
        <name>Mn(2+)</name>
        <dbReference type="ChEBI" id="CHEBI:29035"/>
        <label>1</label>
    </ligand>
</feature>
<proteinExistence type="inferred from homology"/>
<dbReference type="RefSeq" id="WP_399649448.1">
    <property type="nucleotide sequence ID" value="NZ_JBITYG010000004.1"/>
</dbReference>
<comment type="function">
    <text evidence="7 8">Presumably involved in the processing and regular turnover of intracellular proteins. Catalyzes the removal of unsubstituted N-terminal amino acids from various peptides.</text>
</comment>
<evidence type="ECO:0000313" key="11">
    <source>
        <dbReference type="Proteomes" id="UP001614394"/>
    </source>
</evidence>
<evidence type="ECO:0000259" key="9">
    <source>
        <dbReference type="PROSITE" id="PS00631"/>
    </source>
</evidence>
<feature type="binding site" evidence="8">
    <location>
        <position position="295"/>
    </location>
    <ligand>
        <name>Mn(2+)</name>
        <dbReference type="ChEBI" id="CHEBI:29035"/>
        <label>2</label>
    </ligand>
</feature>
<comment type="subcellular location">
    <subcellularLocation>
        <location evidence="8">Cytoplasm</location>
    </subcellularLocation>
</comment>
<feature type="active site" evidence="8">
    <location>
        <position position="283"/>
    </location>
</feature>
<feature type="active site" evidence="8">
    <location>
        <position position="358"/>
    </location>
</feature>
<gene>
    <name evidence="8" type="primary">pepA</name>
    <name evidence="10" type="ORF">ACIGXA_16735</name>
</gene>
<evidence type="ECO:0000256" key="5">
    <source>
        <dbReference type="ARBA" id="ARBA00022670"/>
    </source>
</evidence>
<dbReference type="Pfam" id="PF02789">
    <property type="entry name" value="Peptidase_M17_N"/>
    <property type="match status" value="1"/>
</dbReference>
<dbReference type="InterPro" id="IPR000819">
    <property type="entry name" value="Peptidase_M17_C"/>
</dbReference>
<keyword evidence="5 8" id="KW-0645">Protease</keyword>
<feature type="binding site" evidence="8">
    <location>
        <position position="276"/>
    </location>
    <ligand>
        <name>Mn(2+)</name>
        <dbReference type="ChEBI" id="CHEBI:29035"/>
        <label>2</label>
    </ligand>
</feature>
<keyword evidence="6 8" id="KW-0378">Hydrolase</keyword>
<feature type="binding site" evidence="8">
    <location>
        <position position="271"/>
    </location>
    <ligand>
        <name>Mn(2+)</name>
        <dbReference type="ChEBI" id="CHEBI:29035"/>
        <label>2</label>
    </ligand>
</feature>
<dbReference type="InterPro" id="IPR011356">
    <property type="entry name" value="Leucine_aapep/pepB"/>
</dbReference>
<name>A0ABW8C9U3_9ACTN</name>
<evidence type="ECO:0000256" key="1">
    <source>
        <dbReference type="ARBA" id="ARBA00000135"/>
    </source>
</evidence>
<dbReference type="Pfam" id="PF00883">
    <property type="entry name" value="Peptidase_M17"/>
    <property type="match status" value="1"/>
</dbReference>
<keyword evidence="8" id="KW-0963">Cytoplasm</keyword>
<dbReference type="NCBIfam" id="NF002073">
    <property type="entry name" value="PRK00913.1-2"/>
    <property type="match status" value="1"/>
</dbReference>
<evidence type="ECO:0000256" key="8">
    <source>
        <dbReference type="HAMAP-Rule" id="MF_00181"/>
    </source>
</evidence>
<keyword evidence="8" id="KW-0464">Manganese</keyword>
<comment type="catalytic activity">
    <reaction evidence="2 8">
        <text>Release of an N-terminal amino acid, preferentially leucine, but not glutamic or aspartic acids.</text>
        <dbReference type="EC" id="3.4.11.10"/>
    </reaction>
</comment>
<evidence type="ECO:0000256" key="3">
    <source>
        <dbReference type="ARBA" id="ARBA00009528"/>
    </source>
</evidence>
<dbReference type="InterPro" id="IPR008283">
    <property type="entry name" value="Peptidase_M17_N"/>
</dbReference>
<dbReference type="Proteomes" id="UP001614394">
    <property type="component" value="Unassembled WGS sequence"/>
</dbReference>
<dbReference type="PANTHER" id="PTHR11963">
    <property type="entry name" value="LEUCINE AMINOPEPTIDASE-RELATED"/>
    <property type="match status" value="1"/>
</dbReference>
<organism evidence="10 11">
    <name type="scientific">Streptomyces fildesensis</name>
    <dbReference type="NCBI Taxonomy" id="375757"/>
    <lineage>
        <taxon>Bacteria</taxon>
        <taxon>Bacillati</taxon>
        <taxon>Actinomycetota</taxon>
        <taxon>Actinomycetes</taxon>
        <taxon>Kitasatosporales</taxon>
        <taxon>Streptomycetaceae</taxon>
        <taxon>Streptomyces</taxon>
    </lineage>
</organism>
<dbReference type="InterPro" id="IPR023042">
    <property type="entry name" value="Peptidase_M17_leu_NH2_pept"/>
</dbReference>
<dbReference type="EC" id="3.4.11.1" evidence="8"/>
<evidence type="ECO:0000256" key="2">
    <source>
        <dbReference type="ARBA" id="ARBA00000967"/>
    </source>
</evidence>
<dbReference type="PROSITE" id="PS00631">
    <property type="entry name" value="CYTOSOL_AP"/>
    <property type="match status" value="1"/>
</dbReference>
<dbReference type="InterPro" id="IPR043472">
    <property type="entry name" value="Macro_dom-like"/>
</dbReference>
<reference evidence="10 11" key="1">
    <citation type="submission" date="2024-10" db="EMBL/GenBank/DDBJ databases">
        <title>The Natural Products Discovery Center: Release of the First 8490 Sequenced Strains for Exploring Actinobacteria Biosynthetic Diversity.</title>
        <authorList>
            <person name="Kalkreuter E."/>
            <person name="Kautsar S.A."/>
            <person name="Yang D."/>
            <person name="Bader C.D."/>
            <person name="Teijaro C.N."/>
            <person name="Fluegel L."/>
            <person name="Davis C.M."/>
            <person name="Simpson J.R."/>
            <person name="Lauterbach L."/>
            <person name="Steele A.D."/>
            <person name="Gui C."/>
            <person name="Meng S."/>
            <person name="Li G."/>
            <person name="Viehrig K."/>
            <person name="Ye F."/>
            <person name="Su P."/>
            <person name="Kiefer A.F."/>
            <person name="Nichols A."/>
            <person name="Cepeda A.J."/>
            <person name="Yan W."/>
            <person name="Fan B."/>
            <person name="Jiang Y."/>
            <person name="Adhikari A."/>
            <person name="Zheng C.-J."/>
            <person name="Schuster L."/>
            <person name="Cowan T.M."/>
            <person name="Smanski M.J."/>
            <person name="Chevrette M.G."/>
            <person name="De Carvalho L.P.S."/>
            <person name="Shen B."/>
        </authorList>
    </citation>
    <scope>NUCLEOTIDE SEQUENCE [LARGE SCALE GENOMIC DNA]</scope>
    <source>
        <strain evidence="10 11">NPDC053399</strain>
    </source>
</reference>
<evidence type="ECO:0000256" key="7">
    <source>
        <dbReference type="ARBA" id="ARBA00049972"/>
    </source>
</evidence>
<keyword evidence="8" id="KW-0479">Metal-binding</keyword>
<evidence type="ECO:0000313" key="10">
    <source>
        <dbReference type="EMBL" id="MFI9102166.1"/>
    </source>
</evidence>
<comment type="similarity">
    <text evidence="3 8">Belongs to the peptidase M17 family.</text>
</comment>
<accession>A0ABW8C9U3</accession>
<dbReference type="SUPFAM" id="SSF53187">
    <property type="entry name" value="Zn-dependent exopeptidases"/>
    <property type="match status" value="1"/>
</dbReference>
<dbReference type="PANTHER" id="PTHR11963:SF23">
    <property type="entry name" value="CYTOSOL AMINOPEPTIDASE"/>
    <property type="match status" value="1"/>
</dbReference>
<feature type="binding site" evidence="8">
    <location>
        <position position="354"/>
    </location>
    <ligand>
        <name>Mn(2+)</name>
        <dbReference type="ChEBI" id="CHEBI:29035"/>
        <label>1</label>
    </ligand>
</feature>
<sequence length="509" mass="51994">MSLRADTSDPVPSLDHMPEIGVVAAQESGPGAGPDDIWGMPVAEGGELPADVGLTPAAAAAAGFTGRVGQTLVCAHAQGTPVVLYGIGDPQAADPASLRDAAAAFALAAGRSARLTLLTPVGAGVDSLVAAQALVEGALLARYTFEPLKSDTGTVPVLSLTLVVPAHDTDAADRGARRGGLLAKATLLARDLANCPPNLLTATRLADCATRVGALSGLDVEVFDQDALRELGCGGLLGVNAGSTEPARMIKLTYRPPSAGPEVPRLALVGKGITYDSGGISLKPADAVHATMKNDMSGAGAILAAMSVLSALHCPTFVTGYLMCTDNMPSGSATKLGDVLTLRGGTTVEVLNTDAEGRLVMADALVLATEEPTDAVVDIATLTGASLRALGPQIAAVFGNAQPLVDQVLEAARRTDEPVWQLPLARRYRGELDSDVADIKNIGGPNGGAIHAALFLEEFVAGRAWAHIDIAGTAQNDTASSWRPRGCTGFGARLLTELALGFTREPEDS</sequence>
<dbReference type="EC" id="3.4.11.10" evidence="8"/>
<comment type="catalytic activity">
    <reaction evidence="1 8">
        <text>Release of an N-terminal amino acid, Xaa-|-Yaa-, in which Xaa is preferably Leu, but may be other amino acids including Pro although not Arg or Lys, and Yaa may be Pro. Amino acid amides and methyl esters are also readily hydrolyzed, but rates on arylamides are exceedingly low.</text>
        <dbReference type="EC" id="3.4.11.1"/>
    </reaction>
</comment>
<keyword evidence="11" id="KW-1185">Reference proteome</keyword>
<feature type="binding site" evidence="8">
    <location>
        <position position="356"/>
    </location>
    <ligand>
        <name>Mn(2+)</name>
        <dbReference type="ChEBI" id="CHEBI:29035"/>
        <label>1</label>
    </ligand>
</feature>
<dbReference type="EMBL" id="JBITYG010000004">
    <property type="protein sequence ID" value="MFI9102166.1"/>
    <property type="molecule type" value="Genomic_DNA"/>
</dbReference>
<keyword evidence="4 8" id="KW-0031">Aminopeptidase</keyword>
<dbReference type="PRINTS" id="PR00481">
    <property type="entry name" value="LAMNOPPTDASE"/>
</dbReference>
<dbReference type="GO" id="GO:0004177">
    <property type="term" value="F:aminopeptidase activity"/>
    <property type="evidence" value="ECO:0007669"/>
    <property type="project" value="UniProtKB-KW"/>
</dbReference>
<feature type="binding site" evidence="8">
    <location>
        <position position="356"/>
    </location>
    <ligand>
        <name>Mn(2+)</name>
        <dbReference type="ChEBI" id="CHEBI:29035"/>
        <label>2</label>
    </ligand>
</feature>
<dbReference type="CDD" id="cd00433">
    <property type="entry name" value="Peptidase_M17"/>
    <property type="match status" value="1"/>
</dbReference>
<protein>
    <recommendedName>
        <fullName evidence="8">Probable cytosol aminopeptidase</fullName>
        <ecNumber evidence="8">3.4.11.1</ecNumber>
    </recommendedName>
    <alternativeName>
        <fullName evidence="8">Leucine aminopeptidase</fullName>
        <shortName evidence="8">LAP</shortName>
        <ecNumber evidence="8">3.4.11.10</ecNumber>
    </alternativeName>
    <alternativeName>
        <fullName evidence="8">Leucyl aminopeptidase</fullName>
    </alternativeName>
</protein>